<dbReference type="Gramene" id="Jr07_18860_p1">
    <property type="protein sequence ID" value="cds.Jr07_18860_p1"/>
    <property type="gene ID" value="Jr07_18860"/>
</dbReference>
<dbReference type="InterPro" id="IPR026960">
    <property type="entry name" value="RVT-Znf"/>
</dbReference>
<dbReference type="InterPro" id="IPR036691">
    <property type="entry name" value="Endo/exonu/phosph_ase_sf"/>
</dbReference>
<reference evidence="4" key="1">
    <citation type="submission" date="2025-08" db="UniProtKB">
        <authorList>
            <consortium name="RefSeq"/>
        </authorList>
    </citation>
    <scope>IDENTIFICATION</scope>
    <source>
        <tissue evidence="4">Leaves</tissue>
    </source>
</reference>
<organism evidence="3 4">
    <name type="scientific">Juglans regia</name>
    <name type="common">English walnut</name>
    <dbReference type="NCBI Taxonomy" id="51240"/>
    <lineage>
        <taxon>Eukaryota</taxon>
        <taxon>Viridiplantae</taxon>
        <taxon>Streptophyta</taxon>
        <taxon>Embryophyta</taxon>
        <taxon>Tracheophyta</taxon>
        <taxon>Spermatophyta</taxon>
        <taxon>Magnoliopsida</taxon>
        <taxon>eudicotyledons</taxon>
        <taxon>Gunneridae</taxon>
        <taxon>Pentapetalae</taxon>
        <taxon>rosids</taxon>
        <taxon>fabids</taxon>
        <taxon>Fagales</taxon>
        <taxon>Juglandaceae</taxon>
        <taxon>Juglans</taxon>
    </lineage>
</organism>
<evidence type="ECO:0000259" key="1">
    <source>
        <dbReference type="Pfam" id="PF00078"/>
    </source>
</evidence>
<dbReference type="RefSeq" id="XP_018825992.2">
    <property type="nucleotide sequence ID" value="XM_018970447.2"/>
</dbReference>
<keyword evidence="3" id="KW-1185">Reference proteome</keyword>
<dbReference type="PANTHER" id="PTHR46890">
    <property type="entry name" value="NON-LTR RETROLELEMENT REVERSE TRANSCRIPTASE-LIKE PROTEIN-RELATED"/>
    <property type="match status" value="1"/>
</dbReference>
<dbReference type="Pfam" id="PF00078">
    <property type="entry name" value="RVT_1"/>
    <property type="match status" value="1"/>
</dbReference>
<dbReference type="SUPFAM" id="SSF56219">
    <property type="entry name" value="DNase I-like"/>
    <property type="match status" value="1"/>
</dbReference>
<dbReference type="Proteomes" id="UP000235220">
    <property type="component" value="Chromosome 7"/>
</dbReference>
<protein>
    <submittedName>
        <fullName evidence="4">Uncharacterized protein LOC108994996</fullName>
    </submittedName>
</protein>
<dbReference type="InterPro" id="IPR052343">
    <property type="entry name" value="Retrotransposon-Effector_Assoc"/>
</dbReference>
<dbReference type="OrthoDB" id="1740859at2759"/>
<gene>
    <name evidence="4" type="primary">LOC108994996</name>
</gene>
<dbReference type="AlphaFoldDB" id="A0A2I4F2W6"/>
<dbReference type="KEGG" id="jre:108994996"/>
<accession>A0A2I4F2W6</accession>
<dbReference type="InterPro" id="IPR000477">
    <property type="entry name" value="RT_dom"/>
</dbReference>
<sequence length="1059" mass="121744">MASLGCYLDFNYYASNANQGGKLWVFWNIPNIFEIVLCTTQSVSGWFKWDAHRVFVTFVYAKCSYVERRELWHDLEEWTVLDQPWLVLGDFNVIRRDSERVGGNPRPFISMLEFNDCIDRCGLLEVSSSGQRMSWCNGHGGVSRSWAKLDRVLMNNFFASIFPSVHFNYLSRKSSDHCPMVVCSDHTALSYGPSPFRFLNMWCSHDGFLMCVKEAWNQQDTASGLLKLSIRLKRTKIALRAWNKNVFGRVDVNIRALEERLEFLDTQLQSGFSEEIEDDFVATKTEIEIWEKREASRLAQIAKKKWLTEGDQNSKFFHSVINQRHNKGHISKMVLADGRVLCTAEEVHEEAVIYFRNFLSDVSTVDHCDLSRIIEKKISDEENLWLCAVPSELEVKQAVFSIPKNSSPGPDGFGSGFYMSCWDIIKEDVVAAAGDFFRGVPLSRFYSSSFIVLIPKVPEPSGAFLPGRSIFENITLAQEMIIANCVQSQWFSVMMNGTLKGFFQSARGLRQGDPLSPYLFILMEEVLSPLLRSNFQDGRIGKFSHPIGAPLVSHLLYADDILIFTNGGKRSITNLLHTLDTYERWSGQKINRDKSALFLSKLISNLRKRSLLSLTGFKEANFFWGENDGKRKYHWRSWRRICVPTKDGGLGMKDLKEVQKSLHMKFAFRILSSNNLWSDFFRAKYIRHSHFSTYKVKPTDSRFWRSLVKVLPEVMDNVKVLVRGGNASFWFDRWLASGPLSIRVDEITNNRLRLQDCWSNNSWDEDLLRELVSEEVVEEIIQMPINVTPGPDLFVWKPSTDGRFSTRTAWEVVRKRGQELPWHDWFWHQLLPKRISICLWKIWFNCLPVDVQVQSKGVSLASACDCCERRCMEDIDHIFSMGAVAFEVWLKASTVLGIPCSCNLPWKNRVAGWFSYAKKSSFKGTLVGLIPCIITWCLWKRRCKARMDGKYDSAVIVWRSVRVWIQSLANNINSVSPLSMHDLKILEDFNLERPHISMRPSKIVKWSRPPSGWVKLNCDGSCRGNPGNSGGVALLEIGMVWLKGLFLPIMGWERIMALK</sequence>
<dbReference type="GeneID" id="108994996"/>
<evidence type="ECO:0000313" key="3">
    <source>
        <dbReference type="Proteomes" id="UP000235220"/>
    </source>
</evidence>
<proteinExistence type="predicted"/>
<evidence type="ECO:0000259" key="2">
    <source>
        <dbReference type="Pfam" id="PF13966"/>
    </source>
</evidence>
<dbReference type="InterPro" id="IPR043502">
    <property type="entry name" value="DNA/RNA_pol_sf"/>
</dbReference>
<feature type="domain" description="Reverse transcriptase" evidence="1">
    <location>
        <begin position="479"/>
        <end position="599"/>
    </location>
</feature>
<feature type="domain" description="Reverse transcriptase zinc-binding" evidence="2">
    <location>
        <begin position="804"/>
        <end position="889"/>
    </location>
</feature>
<name>A0A2I4F2W6_JUGRE</name>
<dbReference type="Gene3D" id="3.60.10.10">
    <property type="entry name" value="Endonuclease/exonuclease/phosphatase"/>
    <property type="match status" value="1"/>
</dbReference>
<dbReference type="SUPFAM" id="SSF56672">
    <property type="entry name" value="DNA/RNA polymerases"/>
    <property type="match status" value="1"/>
</dbReference>
<evidence type="ECO:0000313" key="4">
    <source>
        <dbReference type="RefSeq" id="XP_018825992.2"/>
    </source>
</evidence>
<dbReference type="PANTHER" id="PTHR46890:SF48">
    <property type="entry name" value="RNA-DIRECTED DNA POLYMERASE"/>
    <property type="match status" value="1"/>
</dbReference>
<dbReference type="Pfam" id="PF13966">
    <property type="entry name" value="zf-RVT"/>
    <property type="match status" value="1"/>
</dbReference>